<reference evidence="2 3" key="1">
    <citation type="journal article" date="2015" name="Stand. Genomic Sci.">
        <title>Complete genome sequence and description of Salinispira pacifica gen. nov., sp. nov., a novel spirochaete isolated form a hypersaline microbial mat.</title>
        <authorList>
            <person name="Ben Hania W."/>
            <person name="Joseph M."/>
            <person name="Schumann P."/>
            <person name="Bunk B."/>
            <person name="Fiebig A."/>
            <person name="Sproer C."/>
            <person name="Klenk H.P."/>
            <person name="Fardeau M.L."/>
            <person name="Spring S."/>
        </authorList>
    </citation>
    <scope>NUCLEOTIDE SEQUENCE [LARGE SCALE GENOMIC DNA]</scope>
    <source>
        <strain evidence="2 3">L21-RPul-D2</strain>
    </source>
</reference>
<dbReference type="PANTHER" id="PTHR43745">
    <property type="entry name" value="NITROREDUCTASE MJ1384-RELATED"/>
    <property type="match status" value="1"/>
</dbReference>
<dbReference type="eggNOG" id="COG0778">
    <property type="taxonomic scope" value="Bacteria"/>
</dbReference>
<dbReference type="PANTHER" id="PTHR43745:SF2">
    <property type="entry name" value="NITROREDUCTASE MJ1384-RELATED"/>
    <property type="match status" value="1"/>
</dbReference>
<dbReference type="InterPro" id="IPR020051">
    <property type="entry name" value="SagB-type_dehydrogenase"/>
</dbReference>
<dbReference type="OrthoDB" id="9801593at2"/>
<dbReference type="EMBL" id="CP006939">
    <property type="protein sequence ID" value="AHC14407.1"/>
    <property type="molecule type" value="Genomic_DNA"/>
</dbReference>
<accession>V5WF29</accession>
<proteinExistence type="predicted"/>
<dbReference type="Pfam" id="PF00881">
    <property type="entry name" value="Nitroreductase"/>
    <property type="match status" value="1"/>
</dbReference>
<dbReference type="Proteomes" id="UP000018680">
    <property type="component" value="Chromosome"/>
</dbReference>
<evidence type="ECO:0000259" key="1">
    <source>
        <dbReference type="Pfam" id="PF00881"/>
    </source>
</evidence>
<dbReference type="InterPro" id="IPR052544">
    <property type="entry name" value="Bacteriocin_Proc_Enz"/>
</dbReference>
<sequence>MDISNLQSNWHLNIESDQQKGAEVPAFQKEWNGERHPLPEPDFDSFTGIDLVHAILTRRSERKFLEQAISLTELGWLLFATQGIHETTPRGSRRTSPSAGARHPFETYIAVFHVEGLDEGIYLYRPYEHELLLVSRPENLREQCREALNGQGWDAPVIFLWTAVPYRTHWRYPGRMPKLVALDAGHLCQNLYLACAAIDGGTCAIGAYDQEKCDALLGVDGETELMVYGAPVGKV</sequence>
<protein>
    <recommendedName>
        <fullName evidence="1">Nitroreductase domain-containing protein</fullName>
    </recommendedName>
</protein>
<dbReference type="RefSeq" id="WP_024267337.1">
    <property type="nucleotide sequence ID" value="NC_023035.1"/>
</dbReference>
<dbReference type="AlphaFoldDB" id="V5WF29"/>
<organism evidence="2 3">
    <name type="scientific">Salinispira pacifica</name>
    <dbReference type="NCBI Taxonomy" id="1307761"/>
    <lineage>
        <taxon>Bacteria</taxon>
        <taxon>Pseudomonadati</taxon>
        <taxon>Spirochaetota</taxon>
        <taxon>Spirochaetia</taxon>
        <taxon>Spirochaetales</taxon>
        <taxon>Spirochaetaceae</taxon>
        <taxon>Salinispira</taxon>
    </lineage>
</organism>
<feature type="domain" description="Nitroreductase" evidence="1">
    <location>
        <begin position="55"/>
        <end position="234"/>
    </location>
</feature>
<dbReference type="PATRIC" id="fig|1307761.3.peg.987"/>
<dbReference type="InterPro" id="IPR029479">
    <property type="entry name" value="Nitroreductase"/>
</dbReference>
<dbReference type="SUPFAM" id="SSF55469">
    <property type="entry name" value="FMN-dependent nitroreductase-like"/>
    <property type="match status" value="1"/>
</dbReference>
<dbReference type="InterPro" id="IPR000415">
    <property type="entry name" value="Nitroreductase-like"/>
</dbReference>
<dbReference type="CDD" id="cd02142">
    <property type="entry name" value="McbC_SagB-like_oxidoreductase"/>
    <property type="match status" value="1"/>
</dbReference>
<dbReference type="STRING" id="1307761.L21SP2_0989"/>
<dbReference type="HOGENOM" id="CLU_059362_3_0_12"/>
<name>V5WF29_9SPIO</name>
<dbReference type="Gene3D" id="3.40.109.10">
    <property type="entry name" value="NADH Oxidase"/>
    <property type="match status" value="1"/>
</dbReference>
<gene>
    <name evidence="2" type="ORF">L21SP2_0989</name>
</gene>
<dbReference type="KEGG" id="slr:L21SP2_0989"/>
<dbReference type="GO" id="GO:0016491">
    <property type="term" value="F:oxidoreductase activity"/>
    <property type="evidence" value="ECO:0007669"/>
    <property type="project" value="InterPro"/>
</dbReference>
<evidence type="ECO:0000313" key="3">
    <source>
        <dbReference type="Proteomes" id="UP000018680"/>
    </source>
</evidence>
<dbReference type="NCBIfam" id="TIGR03605">
    <property type="entry name" value="antibiot_sagB"/>
    <property type="match status" value="1"/>
</dbReference>
<keyword evidence="3" id="KW-1185">Reference proteome</keyword>
<evidence type="ECO:0000313" key="2">
    <source>
        <dbReference type="EMBL" id="AHC14407.1"/>
    </source>
</evidence>